<evidence type="ECO:0000313" key="4">
    <source>
        <dbReference type="Proteomes" id="UP000501346"/>
    </source>
</evidence>
<organism evidence="3 4">
    <name type="scientific">Saccharomyces pastorianus</name>
    <name type="common">Lager yeast</name>
    <name type="synonym">Saccharomyces cerevisiae x Saccharomyces eubayanus</name>
    <dbReference type="NCBI Taxonomy" id="27292"/>
    <lineage>
        <taxon>Eukaryota</taxon>
        <taxon>Fungi</taxon>
        <taxon>Dikarya</taxon>
        <taxon>Ascomycota</taxon>
        <taxon>Saccharomycotina</taxon>
        <taxon>Saccharomycetes</taxon>
        <taxon>Saccharomycetales</taxon>
        <taxon>Saccharomycetaceae</taxon>
        <taxon>Saccharomyces</taxon>
    </lineage>
</organism>
<dbReference type="PANTHER" id="PTHR28187">
    <property type="entry name" value="PROTEIN RCR1-RELATED"/>
    <property type="match status" value="1"/>
</dbReference>
<dbReference type="GO" id="GO:0016192">
    <property type="term" value="P:vesicle-mediated transport"/>
    <property type="evidence" value="ECO:0007669"/>
    <property type="project" value="TreeGrafter"/>
</dbReference>
<dbReference type="InterPro" id="IPR020999">
    <property type="entry name" value="Chitin_synth_reg_RCR"/>
</dbReference>
<keyword evidence="2" id="KW-0472">Membrane</keyword>
<evidence type="ECO:0000313" key="3">
    <source>
        <dbReference type="EMBL" id="QID78013.1"/>
    </source>
</evidence>
<evidence type="ECO:0000256" key="1">
    <source>
        <dbReference type="SAM" id="MobiDB-lite"/>
    </source>
</evidence>
<feature type="transmembrane region" description="Helical" evidence="2">
    <location>
        <begin position="42"/>
        <end position="62"/>
    </location>
</feature>
<keyword evidence="4" id="KW-1185">Reference proteome</keyword>
<reference evidence="3 4" key="1">
    <citation type="journal article" date="2019" name="BMC Genomics">
        <title>Chromosome level assembly and comparative genome analysis confirm lager-brewing yeasts originated from a single hybridization.</title>
        <authorList>
            <person name="Salazar A.N."/>
            <person name="Gorter de Vries A.R."/>
            <person name="van den Broek M."/>
            <person name="Brouwers N."/>
            <person name="de la Torre Cortes P."/>
            <person name="Kuijpers N.G.A."/>
            <person name="Daran J.G."/>
            <person name="Abeel T."/>
        </authorList>
    </citation>
    <scope>NUCLEOTIDE SEQUENCE [LARGE SCALE GENOMIC DNA]</scope>
    <source>
        <strain evidence="3 4">CBS 1483</strain>
    </source>
</reference>
<keyword evidence="2" id="KW-1133">Transmembrane helix</keyword>
<proteinExistence type="predicted"/>
<protein>
    <submittedName>
        <fullName evidence="3">Resistance to congo red</fullName>
    </submittedName>
</protein>
<dbReference type="EMBL" id="CP048984">
    <property type="protein sequence ID" value="QID78013.1"/>
    <property type="molecule type" value="Genomic_DNA"/>
</dbReference>
<accession>A0A6C1DN32</accession>
<dbReference type="Pfam" id="PF12273">
    <property type="entry name" value="RCR"/>
    <property type="match status" value="1"/>
</dbReference>
<feature type="region of interest" description="Disordered" evidence="1">
    <location>
        <begin position="190"/>
        <end position="213"/>
    </location>
</feature>
<dbReference type="PANTHER" id="PTHR28187:SF1">
    <property type="entry name" value="PROTEIN RCR1-RELATED"/>
    <property type="match status" value="1"/>
</dbReference>
<dbReference type="OrthoDB" id="4088875at2759"/>
<name>A0A6C1DN32_SACPS</name>
<sequence>MGLISYENEAINEVKKADNHHVSKFVTSYYGPSSSSWQSGRWILFVLFVAAIILIILFTFVANRRRRRMGRAPIRGTAWLTPPSYRQSQQQYTGTVQQRTDDYVPEYTETANEHDLGYYDQRGEFHPNDKAAYVAPPPLVQEYSSESVNSLERPPAAVVHQANSLDTDYGLTRPSNGRVPAVSDTVEQLERLPGGTTTQEINPPERAKVNARS</sequence>
<dbReference type="AlphaFoldDB" id="A0A6C1DN32"/>
<keyword evidence="2" id="KW-0812">Transmembrane</keyword>
<evidence type="ECO:0000256" key="2">
    <source>
        <dbReference type="SAM" id="Phobius"/>
    </source>
</evidence>
<gene>
    <name evidence="3" type="primary">RCR1_1</name>
    <name evidence="3" type="ORF">GRS66_000210</name>
</gene>
<dbReference type="Proteomes" id="UP000501346">
    <property type="component" value="Chromosome ScII"/>
</dbReference>
<feature type="compositionally biased region" description="Basic and acidic residues" evidence="1">
    <location>
        <begin position="203"/>
        <end position="213"/>
    </location>
</feature>